<dbReference type="NCBIfam" id="NF006505">
    <property type="entry name" value="PRK08939.1"/>
    <property type="match status" value="1"/>
</dbReference>
<name>A0A927HB92_9BACI</name>
<dbReference type="PANTHER" id="PTHR30050:SF8">
    <property type="entry name" value="PRIMOSOMAL PROTEIN DNAI"/>
    <property type="match status" value="1"/>
</dbReference>
<keyword evidence="3" id="KW-1185">Reference proteome</keyword>
<organism evidence="2 3">
    <name type="scientific">Peribacillus faecalis</name>
    <dbReference type="NCBI Taxonomy" id="2772559"/>
    <lineage>
        <taxon>Bacteria</taxon>
        <taxon>Bacillati</taxon>
        <taxon>Bacillota</taxon>
        <taxon>Bacilli</taxon>
        <taxon>Bacillales</taxon>
        <taxon>Bacillaceae</taxon>
        <taxon>Peribacillus</taxon>
    </lineage>
</organism>
<reference evidence="2" key="1">
    <citation type="submission" date="2020-09" db="EMBL/GenBank/DDBJ databases">
        <title>Bacillus faecalis sp. nov., a moderately halophilic bacterium isolated from cow faeces.</title>
        <authorList>
            <person name="Jiang L."/>
            <person name="Lee J."/>
        </authorList>
    </citation>
    <scope>NUCLEOTIDE SEQUENCE</scope>
    <source>
        <strain evidence="2">AGMB 02131</strain>
    </source>
</reference>
<dbReference type="AlphaFoldDB" id="A0A927HB92"/>
<feature type="domain" description="AAA+ ATPase" evidence="1">
    <location>
        <begin position="160"/>
        <end position="259"/>
    </location>
</feature>
<dbReference type="Proteomes" id="UP000602076">
    <property type="component" value="Unassembled WGS sequence"/>
</dbReference>
<dbReference type="GO" id="GO:0006260">
    <property type="term" value="P:DNA replication"/>
    <property type="evidence" value="ECO:0007669"/>
    <property type="project" value="TreeGrafter"/>
</dbReference>
<dbReference type="Pfam" id="PF01695">
    <property type="entry name" value="IstB_IS21"/>
    <property type="match status" value="1"/>
</dbReference>
<dbReference type="InterPro" id="IPR003593">
    <property type="entry name" value="AAA+_ATPase"/>
</dbReference>
<dbReference type="SMART" id="SM00382">
    <property type="entry name" value="AAA"/>
    <property type="match status" value="1"/>
</dbReference>
<evidence type="ECO:0000313" key="3">
    <source>
        <dbReference type="Proteomes" id="UP000602076"/>
    </source>
</evidence>
<dbReference type="InterPro" id="IPR027417">
    <property type="entry name" value="P-loop_NTPase"/>
</dbReference>
<protein>
    <submittedName>
        <fullName evidence="2">Primosomal protein DnaI</fullName>
    </submittedName>
</protein>
<dbReference type="InterPro" id="IPR002611">
    <property type="entry name" value="IstB_ATP-bd"/>
</dbReference>
<dbReference type="Gene3D" id="3.40.50.300">
    <property type="entry name" value="P-loop containing nucleotide triphosphate hydrolases"/>
    <property type="match status" value="1"/>
</dbReference>
<dbReference type="EMBL" id="JACXSI010000017">
    <property type="protein sequence ID" value="MBD3108352.1"/>
    <property type="molecule type" value="Genomic_DNA"/>
</dbReference>
<sequence>MKKISQALTGLTRSKDFSSRYEALKKETLSHPDIQSFLKSHSSSIDEEMIEKSLMKFYDYTTQQKSCSNCPSLDECKNTVKGYIPHMRLQGRSIDLFYEPCETRRRVDQQRQREKLIQSLYIPKDILRATLSEIDINSEQKENAVLAADRFIDDYITGKKPKSLYLYGSFGVGKTYLLGAIANDLADKGISSLLVYVPDFLREIKSAIGDNTLNEKLDYVKKAPILMLDDIGAETMTSWARDEILGPILQHRMADELPTFFSSNFDFNQLYNHLTFSQKGEKEEVKAARIMERIKTLAEPYFLDGENRR</sequence>
<dbReference type="InterPro" id="IPR009928">
    <property type="entry name" value="DnaI_N"/>
</dbReference>
<comment type="caution">
    <text evidence="2">The sequence shown here is derived from an EMBL/GenBank/DDBJ whole genome shotgun (WGS) entry which is preliminary data.</text>
</comment>
<gene>
    <name evidence="2" type="primary">dnaI</name>
    <name evidence="2" type="ORF">IEO70_08230</name>
</gene>
<evidence type="ECO:0000313" key="2">
    <source>
        <dbReference type="EMBL" id="MBD3108352.1"/>
    </source>
</evidence>
<evidence type="ECO:0000259" key="1">
    <source>
        <dbReference type="SMART" id="SM00382"/>
    </source>
</evidence>
<dbReference type="CDD" id="cd00009">
    <property type="entry name" value="AAA"/>
    <property type="match status" value="1"/>
</dbReference>
<dbReference type="FunFam" id="3.40.50.300:FF:000880">
    <property type="entry name" value="Primosomal protein DnaI"/>
    <property type="match status" value="1"/>
</dbReference>
<proteinExistence type="predicted"/>
<accession>A0A927HB92</accession>
<dbReference type="RefSeq" id="WP_190997899.1">
    <property type="nucleotide sequence ID" value="NZ_JACXSI010000017.1"/>
</dbReference>
<dbReference type="GO" id="GO:0005524">
    <property type="term" value="F:ATP binding"/>
    <property type="evidence" value="ECO:0007669"/>
    <property type="project" value="InterPro"/>
</dbReference>
<dbReference type="PANTHER" id="PTHR30050">
    <property type="entry name" value="CHROMOSOMAL REPLICATION INITIATOR PROTEIN DNAA"/>
    <property type="match status" value="1"/>
</dbReference>
<dbReference type="Pfam" id="PF07319">
    <property type="entry name" value="DnaI_N"/>
    <property type="match status" value="1"/>
</dbReference>
<dbReference type="SUPFAM" id="SSF52540">
    <property type="entry name" value="P-loop containing nucleoside triphosphate hydrolases"/>
    <property type="match status" value="1"/>
</dbReference>